<gene>
    <name evidence="1" type="ORF">So717_17100</name>
</gene>
<comment type="caution">
    <text evidence="1">The sequence shown here is derived from an EMBL/GenBank/DDBJ whole genome shotgun (WGS) entry which is preliminary data.</text>
</comment>
<keyword evidence="2" id="KW-1185">Reference proteome</keyword>
<sequence length="171" mass="19179">MPKLSATDWLKEEIYRSETFGLTRFDVLKTIRNKEGVGHFDAKINQASGYSALRNAGHEDCYWRRCKDRGCIALFIFGTPFYSVAVAPPDGTPPPPLESKKHPLLGGVDGSVRTMAEELMCWLRSYGAIPAQKARDSQKLRTPFNNRLNVVRTSQPSDRQKPFAAKLGVIH</sequence>
<proteinExistence type="predicted"/>
<name>A0A640VQD0_9RHOB</name>
<reference evidence="1 2" key="1">
    <citation type="submission" date="2019-12" db="EMBL/GenBank/DDBJ databases">
        <title>Roseobacter cerasinus sp. nov., isolated from seawater around aquaculture.</title>
        <authorList>
            <person name="Muramatsu S."/>
            <person name="Takabe Y."/>
            <person name="Mori K."/>
            <person name="Takaichi S."/>
            <person name="Hanada S."/>
        </authorList>
    </citation>
    <scope>NUCLEOTIDE SEQUENCE [LARGE SCALE GENOMIC DNA]</scope>
    <source>
        <strain evidence="1 2">AI77</strain>
    </source>
</reference>
<evidence type="ECO:0000313" key="1">
    <source>
        <dbReference type="EMBL" id="GFE49957.1"/>
    </source>
</evidence>
<dbReference type="EMBL" id="BLIV01000003">
    <property type="protein sequence ID" value="GFE49957.1"/>
    <property type="molecule type" value="Genomic_DNA"/>
</dbReference>
<dbReference type="AlphaFoldDB" id="A0A640VQD0"/>
<dbReference type="Proteomes" id="UP000436522">
    <property type="component" value="Unassembled WGS sequence"/>
</dbReference>
<evidence type="ECO:0000313" key="2">
    <source>
        <dbReference type="Proteomes" id="UP000436522"/>
    </source>
</evidence>
<organism evidence="1 2">
    <name type="scientific">Roseobacter cerasinus</name>
    <dbReference type="NCBI Taxonomy" id="2602289"/>
    <lineage>
        <taxon>Bacteria</taxon>
        <taxon>Pseudomonadati</taxon>
        <taxon>Pseudomonadota</taxon>
        <taxon>Alphaproteobacteria</taxon>
        <taxon>Rhodobacterales</taxon>
        <taxon>Roseobacteraceae</taxon>
        <taxon>Roseobacter</taxon>
    </lineage>
</organism>
<protein>
    <submittedName>
        <fullName evidence="1">Uncharacterized protein</fullName>
    </submittedName>
</protein>
<accession>A0A640VQD0</accession>